<evidence type="ECO:0000313" key="1">
    <source>
        <dbReference type="EMBL" id="MEB8336979.1"/>
    </source>
</evidence>
<dbReference type="Proteomes" id="UP001354931">
    <property type="component" value="Unassembled WGS sequence"/>
</dbReference>
<gene>
    <name evidence="1" type="ORF">OKJ99_05540</name>
</gene>
<dbReference type="EMBL" id="JAOZYC010000024">
    <property type="protein sequence ID" value="MEB8336979.1"/>
    <property type="molecule type" value="Genomic_DNA"/>
</dbReference>
<proteinExistence type="predicted"/>
<accession>A0ABU6EZD4</accession>
<organism evidence="1 2">
    <name type="scientific">Streptomyces endophyticus</name>
    <dbReference type="NCBI Taxonomy" id="714166"/>
    <lineage>
        <taxon>Bacteria</taxon>
        <taxon>Bacillati</taxon>
        <taxon>Actinomycetota</taxon>
        <taxon>Actinomycetes</taxon>
        <taxon>Kitasatosporales</taxon>
        <taxon>Streptomycetaceae</taxon>
        <taxon>Streptomyces</taxon>
    </lineage>
</organism>
<reference evidence="1 2" key="1">
    <citation type="submission" date="2022-10" db="EMBL/GenBank/DDBJ databases">
        <authorList>
            <person name="Xie J."/>
            <person name="Shen N."/>
        </authorList>
    </citation>
    <scope>NUCLEOTIDE SEQUENCE [LARGE SCALE GENOMIC DNA]</scope>
    <source>
        <strain evidence="1 2">YIM65594</strain>
    </source>
</reference>
<sequence length="84" mass="9427">MVAADAFLAAAALLVGITVNEPRRLLHVLIIEPDRRIDVTTWCIGRRLYQAVTPIKPSPNVETDLRDEYPAPRARLRPALRESP</sequence>
<comment type="caution">
    <text evidence="1">The sequence shown here is derived from an EMBL/GenBank/DDBJ whole genome shotgun (WGS) entry which is preliminary data.</text>
</comment>
<protein>
    <submittedName>
        <fullName evidence="1">Uncharacterized protein</fullName>
    </submittedName>
</protein>
<dbReference type="RefSeq" id="WP_326014609.1">
    <property type="nucleotide sequence ID" value="NZ_JAOZYC010000024.1"/>
</dbReference>
<evidence type="ECO:0000313" key="2">
    <source>
        <dbReference type="Proteomes" id="UP001354931"/>
    </source>
</evidence>
<name>A0ABU6EZD4_9ACTN</name>
<keyword evidence="2" id="KW-1185">Reference proteome</keyword>